<dbReference type="InterPro" id="IPR036291">
    <property type="entry name" value="NAD(P)-bd_dom_sf"/>
</dbReference>
<reference evidence="17" key="1">
    <citation type="submission" date="2019-08" db="EMBL/GenBank/DDBJ databases">
        <title>The genome of the North American firefly Photinus pyralis.</title>
        <authorList>
            <consortium name="Photinus pyralis genome working group"/>
            <person name="Fallon T.R."/>
            <person name="Sander Lower S.E."/>
            <person name="Weng J.-K."/>
        </authorList>
    </citation>
    <scope>NUCLEOTIDE SEQUENCE</scope>
    <source>
        <strain evidence="17">TRF0915ILg1</strain>
        <tissue evidence="17">Whole body</tissue>
    </source>
</reference>
<proteinExistence type="inferred from homology"/>
<evidence type="ECO:0000256" key="13">
    <source>
        <dbReference type="PIRSR" id="PIRSR000193-1"/>
    </source>
</evidence>
<evidence type="ECO:0000256" key="8">
    <source>
        <dbReference type="ARBA" id="ARBA00022650"/>
    </source>
</evidence>
<organism evidence="17 18">
    <name type="scientific">Ignelater luminosus</name>
    <name type="common">Cucubano</name>
    <name type="synonym">Pyrophorus luminosus</name>
    <dbReference type="NCBI Taxonomy" id="2038154"/>
    <lineage>
        <taxon>Eukaryota</taxon>
        <taxon>Metazoa</taxon>
        <taxon>Ecdysozoa</taxon>
        <taxon>Arthropoda</taxon>
        <taxon>Hexapoda</taxon>
        <taxon>Insecta</taxon>
        <taxon>Pterygota</taxon>
        <taxon>Neoptera</taxon>
        <taxon>Endopterygota</taxon>
        <taxon>Coleoptera</taxon>
        <taxon>Polyphaga</taxon>
        <taxon>Elateriformia</taxon>
        <taxon>Elateroidea</taxon>
        <taxon>Elateridae</taxon>
        <taxon>Agrypninae</taxon>
        <taxon>Pyrophorini</taxon>
        <taxon>Ignelater</taxon>
    </lineage>
</organism>
<evidence type="ECO:0000256" key="6">
    <source>
        <dbReference type="ARBA" id="ARBA00022490"/>
    </source>
</evidence>
<evidence type="ECO:0000313" key="18">
    <source>
        <dbReference type="Proteomes" id="UP000801492"/>
    </source>
</evidence>
<dbReference type="FunFam" id="1.10.3730.10:FF:000001">
    <property type="entry name" value="Pyrroline-5-carboxylate reductase"/>
    <property type="match status" value="1"/>
</dbReference>
<evidence type="ECO:0000256" key="1">
    <source>
        <dbReference type="ARBA" id="ARBA00004496"/>
    </source>
</evidence>
<keyword evidence="18" id="KW-1185">Reference proteome</keyword>
<dbReference type="SUPFAM" id="SSF48179">
    <property type="entry name" value="6-phosphogluconate dehydrogenase C-terminal domain-like"/>
    <property type="match status" value="1"/>
</dbReference>
<dbReference type="InterPro" id="IPR053790">
    <property type="entry name" value="P5CR-like_CS"/>
</dbReference>
<evidence type="ECO:0000256" key="11">
    <source>
        <dbReference type="ARBA" id="ARBA00050547"/>
    </source>
</evidence>
<keyword evidence="10 14" id="KW-0560">Oxidoreductase</keyword>
<dbReference type="PROSITE" id="PS00521">
    <property type="entry name" value="P5CR"/>
    <property type="match status" value="1"/>
</dbReference>
<evidence type="ECO:0000256" key="10">
    <source>
        <dbReference type="ARBA" id="ARBA00023002"/>
    </source>
</evidence>
<dbReference type="NCBIfam" id="TIGR00112">
    <property type="entry name" value="proC"/>
    <property type="match status" value="1"/>
</dbReference>
<dbReference type="InterPro" id="IPR029036">
    <property type="entry name" value="P5CR_dimer"/>
</dbReference>
<dbReference type="FunFam" id="3.40.50.720:FF:000190">
    <property type="entry name" value="Pyrroline-5-carboxylate reductase"/>
    <property type="match status" value="1"/>
</dbReference>
<feature type="binding site" evidence="13">
    <location>
        <begin position="110"/>
        <end position="113"/>
    </location>
    <ligand>
        <name>NADP(+)</name>
        <dbReference type="ChEBI" id="CHEBI:58349"/>
    </ligand>
</feature>
<dbReference type="AlphaFoldDB" id="A0A8K0C986"/>
<evidence type="ECO:0000256" key="2">
    <source>
        <dbReference type="ARBA" id="ARBA00005205"/>
    </source>
</evidence>
<dbReference type="GO" id="GO:0005737">
    <property type="term" value="C:cytoplasm"/>
    <property type="evidence" value="ECO:0007669"/>
    <property type="project" value="UniProtKB-SubCell"/>
</dbReference>
<dbReference type="SUPFAM" id="SSF51735">
    <property type="entry name" value="NAD(P)-binding Rossmann-fold domains"/>
    <property type="match status" value="1"/>
</dbReference>
<protein>
    <recommendedName>
        <fullName evidence="5 14">Pyrroline-5-carboxylate reductase</fullName>
        <ecNumber evidence="4 14">1.5.1.2</ecNumber>
    </recommendedName>
</protein>
<accession>A0A8K0C986</accession>
<evidence type="ECO:0000256" key="9">
    <source>
        <dbReference type="ARBA" id="ARBA00022857"/>
    </source>
</evidence>
<keyword evidence="9 13" id="KW-0521">NADP</keyword>
<evidence type="ECO:0000256" key="4">
    <source>
        <dbReference type="ARBA" id="ARBA00012855"/>
    </source>
</evidence>
<dbReference type="Gene3D" id="1.10.3730.10">
    <property type="entry name" value="ProC C-terminal domain-like"/>
    <property type="match status" value="1"/>
</dbReference>
<dbReference type="PANTHER" id="PTHR11645:SF69">
    <property type="entry name" value="PYRROLINE-5-CARBOXYLATE REDUCTASE"/>
    <property type="match status" value="1"/>
</dbReference>
<evidence type="ECO:0000259" key="16">
    <source>
        <dbReference type="Pfam" id="PF14748"/>
    </source>
</evidence>
<comment type="caution">
    <text evidence="17">The sequence shown here is derived from an EMBL/GenBank/DDBJ whole genome shotgun (WGS) entry which is preliminary data.</text>
</comment>
<feature type="domain" description="Pyrroline-5-carboxylate reductase dimerisation" evidence="16">
    <location>
        <begin position="208"/>
        <end position="311"/>
    </location>
</feature>
<dbReference type="HAMAP" id="MF_01925">
    <property type="entry name" value="P5C_reductase"/>
    <property type="match status" value="1"/>
</dbReference>
<dbReference type="Proteomes" id="UP000801492">
    <property type="component" value="Unassembled WGS sequence"/>
</dbReference>
<evidence type="ECO:0000256" key="7">
    <source>
        <dbReference type="ARBA" id="ARBA00022605"/>
    </source>
</evidence>
<dbReference type="EC" id="1.5.1.2" evidence="4 14"/>
<dbReference type="PANTHER" id="PTHR11645">
    <property type="entry name" value="PYRROLINE-5-CARBOXYLATE REDUCTASE"/>
    <property type="match status" value="1"/>
</dbReference>
<comment type="catalytic activity">
    <reaction evidence="11">
        <text>L-proline + NAD(+) = (S)-1-pyrroline-5-carboxylate + NADH + 2 H(+)</text>
        <dbReference type="Rhea" id="RHEA:14105"/>
        <dbReference type="ChEBI" id="CHEBI:15378"/>
        <dbReference type="ChEBI" id="CHEBI:17388"/>
        <dbReference type="ChEBI" id="CHEBI:57540"/>
        <dbReference type="ChEBI" id="CHEBI:57945"/>
        <dbReference type="ChEBI" id="CHEBI:60039"/>
        <dbReference type="EC" id="1.5.1.2"/>
    </reaction>
</comment>
<sequence>MIYYHSFVNRLFLKNFKRRSALQISTNVFLCNNKTIKTQNKIQQRIGFIGDGNMSKAIFRSMIKYNLIDTSQVYVASPFKQNLDIWVKWNANVTLDNSEVTEKCDIIFLAVKPYLLSNAVATMYSEKKLKKISNKLFVSILAGITLETLENVLSKFPGSRVIRVLPNTPMLVGEGCSIFCPGKYATREDIDLLQIILNTSGISEQVPENMINPIGALSGSGPAFVYLIIEALSDGCVRMGVHRDIATKFAAKTVLGAAKMVLETNKHPGVLKDEVCSAGGTTIAGIHALEKAGVRGGMMNAIEASAIRAVEVGKQK</sequence>
<feature type="binding site" evidence="13">
    <location>
        <position position="77"/>
    </location>
    <ligand>
        <name>NADP(+)</name>
        <dbReference type="ChEBI" id="CHEBI:58349"/>
    </ligand>
</feature>
<name>A0A8K0C986_IGNLU</name>
<comment type="subcellular location">
    <subcellularLocation>
        <location evidence="1">Cytoplasm</location>
    </subcellularLocation>
</comment>
<dbReference type="GO" id="GO:0004735">
    <property type="term" value="F:pyrroline-5-carboxylate reductase activity"/>
    <property type="evidence" value="ECO:0007669"/>
    <property type="project" value="UniProtKB-EC"/>
</dbReference>
<dbReference type="OrthoDB" id="10263291at2759"/>
<dbReference type="Pfam" id="PF03807">
    <property type="entry name" value="F420_oxidored"/>
    <property type="match status" value="1"/>
</dbReference>
<dbReference type="PIRSF" id="PIRSF000193">
    <property type="entry name" value="Pyrrol-5-carb_rd"/>
    <property type="match status" value="1"/>
</dbReference>
<dbReference type="InterPro" id="IPR028939">
    <property type="entry name" value="P5C_Rdtase_cat_N"/>
</dbReference>
<feature type="domain" description="Pyrroline-5-carboxylate reductase catalytic N-terminal" evidence="15">
    <location>
        <begin position="45"/>
        <end position="143"/>
    </location>
</feature>
<keyword evidence="8 14" id="KW-0641">Proline biosynthesis</keyword>
<dbReference type="InterPro" id="IPR008927">
    <property type="entry name" value="6-PGluconate_DH-like_C_sf"/>
</dbReference>
<feature type="binding site" evidence="13">
    <location>
        <begin position="49"/>
        <end position="54"/>
    </location>
    <ligand>
        <name>NADP(+)</name>
        <dbReference type="ChEBI" id="CHEBI:58349"/>
    </ligand>
</feature>
<dbReference type="Pfam" id="PF14748">
    <property type="entry name" value="P5CR_dimer"/>
    <property type="match status" value="1"/>
</dbReference>
<comment type="similarity">
    <text evidence="3 14">Belongs to the pyrroline-5-carboxylate reductase family.</text>
</comment>
<evidence type="ECO:0000256" key="12">
    <source>
        <dbReference type="ARBA" id="ARBA00052690"/>
    </source>
</evidence>
<evidence type="ECO:0000313" key="17">
    <source>
        <dbReference type="EMBL" id="KAF2881081.1"/>
    </source>
</evidence>
<dbReference type="UniPathway" id="UPA00098">
    <property type="reaction ID" value="UER00361"/>
</dbReference>
<dbReference type="GO" id="GO:0055129">
    <property type="term" value="P:L-proline biosynthetic process"/>
    <property type="evidence" value="ECO:0007669"/>
    <property type="project" value="UniProtKB-UniPathway"/>
</dbReference>
<evidence type="ECO:0000259" key="15">
    <source>
        <dbReference type="Pfam" id="PF03807"/>
    </source>
</evidence>
<evidence type="ECO:0000256" key="14">
    <source>
        <dbReference type="RuleBase" id="RU003903"/>
    </source>
</evidence>
<feature type="binding site" evidence="13">
    <location>
        <position position="97"/>
    </location>
    <ligand>
        <name>NADPH</name>
        <dbReference type="ChEBI" id="CHEBI:57783"/>
    </ligand>
</feature>
<evidence type="ECO:0000256" key="5">
    <source>
        <dbReference type="ARBA" id="ARBA00021413"/>
    </source>
</evidence>
<keyword evidence="6" id="KW-0963">Cytoplasm</keyword>
<comment type="catalytic activity">
    <reaction evidence="12 14">
        <text>L-proline + NADP(+) = (S)-1-pyrroline-5-carboxylate + NADPH + 2 H(+)</text>
        <dbReference type="Rhea" id="RHEA:14109"/>
        <dbReference type="ChEBI" id="CHEBI:15378"/>
        <dbReference type="ChEBI" id="CHEBI:17388"/>
        <dbReference type="ChEBI" id="CHEBI:57783"/>
        <dbReference type="ChEBI" id="CHEBI:58349"/>
        <dbReference type="ChEBI" id="CHEBI:60039"/>
        <dbReference type="EC" id="1.5.1.2"/>
    </reaction>
</comment>
<dbReference type="EMBL" id="VTPC01090858">
    <property type="protein sequence ID" value="KAF2881081.1"/>
    <property type="molecule type" value="Genomic_DNA"/>
</dbReference>
<dbReference type="InterPro" id="IPR000304">
    <property type="entry name" value="Pyrroline-COOH_reductase"/>
</dbReference>
<keyword evidence="7 14" id="KW-0028">Amino-acid biosynthesis</keyword>
<comment type="pathway">
    <text evidence="2 14">Amino-acid biosynthesis; L-proline biosynthesis; L-proline from L-glutamate 5-semialdehyde: step 1/1.</text>
</comment>
<dbReference type="Gene3D" id="3.40.50.720">
    <property type="entry name" value="NAD(P)-binding Rossmann-like Domain"/>
    <property type="match status" value="1"/>
</dbReference>
<gene>
    <name evidence="17" type="ORF">ILUMI_25083</name>
</gene>
<evidence type="ECO:0000256" key="3">
    <source>
        <dbReference type="ARBA" id="ARBA00005525"/>
    </source>
</evidence>